<accession>G2T5E8</accession>
<organism evidence="1 2">
    <name type="scientific">Roseburia hominis (strain DSM 16839 / JCM 17582 / NCIMB 14029 / A2-183)</name>
    <dbReference type="NCBI Taxonomy" id="585394"/>
    <lineage>
        <taxon>Bacteria</taxon>
        <taxon>Bacillati</taxon>
        <taxon>Bacillota</taxon>
        <taxon>Clostridia</taxon>
        <taxon>Lachnospirales</taxon>
        <taxon>Lachnospiraceae</taxon>
        <taxon>Roseburia</taxon>
    </lineage>
</organism>
<keyword evidence="2" id="KW-1185">Reference proteome</keyword>
<name>G2T5E8_ROSHA</name>
<gene>
    <name evidence="1" type="ordered locus">RHOM_13450</name>
</gene>
<dbReference type="HOGENOM" id="CLU_3316315_0_0_9"/>
<dbReference type="AlphaFoldDB" id="G2T5E8"/>
<dbReference type="STRING" id="585394.RHOM_13450"/>
<proteinExistence type="predicted"/>
<dbReference type="Proteomes" id="UP000008178">
    <property type="component" value="Chromosome"/>
</dbReference>
<dbReference type="EMBL" id="CP003040">
    <property type="protein sequence ID" value="AEN97796.1"/>
    <property type="molecule type" value="Genomic_DNA"/>
</dbReference>
<protein>
    <submittedName>
        <fullName evidence="1">Uncharacterized protein</fullName>
    </submittedName>
</protein>
<evidence type="ECO:0000313" key="2">
    <source>
        <dbReference type="Proteomes" id="UP000008178"/>
    </source>
</evidence>
<dbReference type="KEGG" id="rho:RHOM_13450"/>
<reference evidence="1 2" key="1">
    <citation type="journal article" date="2015" name="Genome Announc.">
        <title>Complete genome sequence of the human gut symbiont Roseburia hominis.</title>
        <authorList>
            <person name="Travis A.J."/>
            <person name="Kelly D."/>
            <person name="Flint H.J."/>
            <person name="Aminov R.I."/>
        </authorList>
    </citation>
    <scope>NUCLEOTIDE SEQUENCE [LARGE SCALE GENOMIC DNA]</scope>
    <source>
        <strain evidence="2">DSM 16839 / JCM 17582 / NCIMB 14029 / A2-183</strain>
    </source>
</reference>
<sequence length="39" mass="4515">MGKTVFMNALSVILKTRLQAAKNEYFFNFGIILFTLMKD</sequence>
<evidence type="ECO:0000313" key="1">
    <source>
        <dbReference type="EMBL" id="AEN97796.1"/>
    </source>
</evidence>